<gene>
    <name evidence="2" type="ORF">ACFSC9_19530</name>
</gene>
<feature type="transmembrane region" description="Helical" evidence="1">
    <location>
        <begin position="95"/>
        <end position="113"/>
    </location>
</feature>
<accession>A0ABW4RQC4</accession>
<evidence type="ECO:0000313" key="3">
    <source>
        <dbReference type="Proteomes" id="UP001597233"/>
    </source>
</evidence>
<comment type="caution">
    <text evidence="2">The sequence shown here is derived from an EMBL/GenBank/DDBJ whole genome shotgun (WGS) entry which is preliminary data.</text>
</comment>
<name>A0ABW4RQC4_9BACL</name>
<proteinExistence type="predicted"/>
<feature type="transmembrane region" description="Helical" evidence="1">
    <location>
        <begin position="192"/>
        <end position="212"/>
    </location>
</feature>
<protein>
    <submittedName>
        <fullName evidence="2">Uncharacterized protein</fullName>
    </submittedName>
</protein>
<keyword evidence="1" id="KW-0812">Transmembrane</keyword>
<feature type="transmembrane region" description="Helical" evidence="1">
    <location>
        <begin position="224"/>
        <end position="243"/>
    </location>
</feature>
<feature type="transmembrane region" description="Helical" evidence="1">
    <location>
        <begin position="249"/>
        <end position="268"/>
    </location>
</feature>
<dbReference type="Proteomes" id="UP001597233">
    <property type="component" value="Unassembled WGS sequence"/>
</dbReference>
<keyword evidence="1" id="KW-0472">Membrane</keyword>
<feature type="transmembrane region" description="Helical" evidence="1">
    <location>
        <begin position="54"/>
        <end position="75"/>
    </location>
</feature>
<dbReference type="Gene3D" id="1.50.10.150">
    <property type="entry name" value="Voltage-dependent anion channel"/>
    <property type="match status" value="1"/>
</dbReference>
<feature type="transmembrane region" description="Helical" evidence="1">
    <location>
        <begin position="297"/>
        <end position="320"/>
    </location>
</feature>
<feature type="transmembrane region" description="Helical" evidence="1">
    <location>
        <begin position="162"/>
        <end position="186"/>
    </location>
</feature>
<evidence type="ECO:0000313" key="2">
    <source>
        <dbReference type="EMBL" id="MFD1887673.1"/>
    </source>
</evidence>
<reference evidence="3" key="1">
    <citation type="journal article" date="2019" name="Int. J. Syst. Evol. Microbiol.">
        <title>The Global Catalogue of Microorganisms (GCM) 10K type strain sequencing project: providing services to taxonomists for standard genome sequencing and annotation.</title>
        <authorList>
            <consortium name="The Broad Institute Genomics Platform"/>
            <consortium name="The Broad Institute Genome Sequencing Center for Infectious Disease"/>
            <person name="Wu L."/>
            <person name="Ma J."/>
        </authorList>
    </citation>
    <scope>NUCLEOTIDE SEQUENCE [LARGE SCALE GENOMIC DNA]</scope>
    <source>
        <strain evidence="3">CCUG 54950</strain>
    </source>
</reference>
<sequence>MLIILLLSCIIIALIALGKKLPAAPTAAGSMVMALGIYMQGVWTYWSGQSPQSFISRVLIIGIVFVWLYLLASYVTSIRRSTFYRDHLADPVQRFAVGTWVAGTSTLLINLYASFHTDWLRESVYIMATLNIGLWLFYMCYTGLGWYRLIMDSSSSRVDGTVLLPAVATQSVLLLCHHVFALSLGVWFTRSFIFLGLVCYMIGIVIMIWRYLHASTWNVDAWKITNCIVYGGLAISGAAISLTGAWNEWIAYGLWWVVAILVLIIESIETMYGIKRIRQHGWRHGVGRYHTAQWTRLFTLGMFYFLTLHTVQIAAAIPIARFMHHFVLDVGAWVITVLLVVELMIWIRKSVVQLAIPVASKDDN</sequence>
<evidence type="ECO:0000256" key="1">
    <source>
        <dbReference type="SAM" id="Phobius"/>
    </source>
</evidence>
<keyword evidence="3" id="KW-1185">Reference proteome</keyword>
<dbReference type="InterPro" id="IPR038665">
    <property type="entry name" value="Voltage-dep_anion_channel_sf"/>
</dbReference>
<keyword evidence="1" id="KW-1133">Transmembrane helix</keyword>
<feature type="transmembrane region" description="Helical" evidence="1">
    <location>
        <begin position="326"/>
        <end position="347"/>
    </location>
</feature>
<organism evidence="2 3">
    <name type="scientific">Paenibacillus wenxiniae</name>
    <dbReference type="NCBI Taxonomy" id="1636843"/>
    <lineage>
        <taxon>Bacteria</taxon>
        <taxon>Bacillati</taxon>
        <taxon>Bacillota</taxon>
        <taxon>Bacilli</taxon>
        <taxon>Bacillales</taxon>
        <taxon>Paenibacillaceae</taxon>
        <taxon>Paenibacillus</taxon>
    </lineage>
</organism>
<dbReference type="EMBL" id="JBHUEH010000032">
    <property type="protein sequence ID" value="MFD1887673.1"/>
    <property type="molecule type" value="Genomic_DNA"/>
</dbReference>
<dbReference type="RefSeq" id="WP_347324028.1">
    <property type="nucleotide sequence ID" value="NZ_JBCGUH010000002.1"/>
</dbReference>
<feature type="transmembrane region" description="Helical" evidence="1">
    <location>
        <begin position="125"/>
        <end position="150"/>
    </location>
</feature>